<keyword evidence="3" id="KW-1185">Reference proteome</keyword>
<evidence type="ECO:0000313" key="2">
    <source>
        <dbReference type="EMBL" id="KAG9459411.1"/>
    </source>
</evidence>
<evidence type="ECO:0000256" key="1">
    <source>
        <dbReference type="SAM" id="MobiDB-lite"/>
    </source>
</evidence>
<name>A0AAV7FF05_ARIFI</name>
<evidence type="ECO:0000313" key="3">
    <source>
        <dbReference type="Proteomes" id="UP000825729"/>
    </source>
</evidence>
<comment type="caution">
    <text evidence="2">The sequence shown here is derived from an EMBL/GenBank/DDBJ whole genome shotgun (WGS) entry which is preliminary data.</text>
</comment>
<sequence length="133" mass="14814">MKYYRKKVEYIPRRAWWWTLVVVVPNFPVPTHGHTHPPTSTFGYLLLHSLTPPPSHPPLPPPSPPSLPTPSLPPSLPPPSLPPPPPSLPPSLPPPLPPSLLYYAWSVVHLVRRPVAGIFQFLPPKTPNINIKN</sequence>
<reference evidence="2 3" key="1">
    <citation type="submission" date="2021-07" db="EMBL/GenBank/DDBJ databases">
        <title>The Aristolochia fimbriata genome: insights into angiosperm evolution, floral development and chemical biosynthesis.</title>
        <authorList>
            <person name="Jiao Y."/>
        </authorList>
    </citation>
    <scope>NUCLEOTIDE SEQUENCE [LARGE SCALE GENOMIC DNA]</scope>
    <source>
        <strain evidence="2">IBCAS-2021</strain>
        <tissue evidence="2">Leaf</tissue>
    </source>
</reference>
<dbReference type="EMBL" id="JAINDJ010000002">
    <property type="protein sequence ID" value="KAG9459411.1"/>
    <property type="molecule type" value="Genomic_DNA"/>
</dbReference>
<gene>
    <name evidence="2" type="ORF">H6P81_003919</name>
</gene>
<feature type="region of interest" description="Disordered" evidence="1">
    <location>
        <begin position="53"/>
        <end position="90"/>
    </location>
</feature>
<dbReference type="AlphaFoldDB" id="A0AAV7FF05"/>
<dbReference type="Proteomes" id="UP000825729">
    <property type="component" value="Unassembled WGS sequence"/>
</dbReference>
<protein>
    <submittedName>
        <fullName evidence="2">Uncharacterized protein</fullName>
    </submittedName>
</protein>
<proteinExistence type="predicted"/>
<accession>A0AAV7FF05</accession>
<organism evidence="2 3">
    <name type="scientific">Aristolochia fimbriata</name>
    <name type="common">White veined hardy Dutchman's pipe vine</name>
    <dbReference type="NCBI Taxonomy" id="158543"/>
    <lineage>
        <taxon>Eukaryota</taxon>
        <taxon>Viridiplantae</taxon>
        <taxon>Streptophyta</taxon>
        <taxon>Embryophyta</taxon>
        <taxon>Tracheophyta</taxon>
        <taxon>Spermatophyta</taxon>
        <taxon>Magnoliopsida</taxon>
        <taxon>Magnoliidae</taxon>
        <taxon>Piperales</taxon>
        <taxon>Aristolochiaceae</taxon>
        <taxon>Aristolochia</taxon>
    </lineage>
</organism>